<gene>
    <name evidence="3" type="ORF">CO2235_200055</name>
</gene>
<dbReference type="EMBL" id="OGUS01000121">
    <property type="protein sequence ID" value="SPC14199.1"/>
    <property type="molecule type" value="Genomic_DNA"/>
</dbReference>
<dbReference type="PANTHER" id="PTHR42928:SF5">
    <property type="entry name" value="BLR1237 PROTEIN"/>
    <property type="match status" value="1"/>
</dbReference>
<dbReference type="InterPro" id="IPR006311">
    <property type="entry name" value="TAT_signal"/>
</dbReference>
<dbReference type="InterPro" id="IPR042100">
    <property type="entry name" value="Bug_dom1"/>
</dbReference>
<dbReference type="Gene3D" id="3.40.190.10">
    <property type="entry name" value="Periplasmic binding protein-like II"/>
    <property type="match status" value="1"/>
</dbReference>
<reference evidence="3" key="1">
    <citation type="submission" date="2018-01" db="EMBL/GenBank/DDBJ databases">
        <authorList>
            <person name="Clerissi C."/>
        </authorList>
    </citation>
    <scope>NUCLEOTIDE SEQUENCE</scope>
    <source>
        <strain evidence="3">Cupriavidus oxalaticus LMG 2235</strain>
    </source>
</reference>
<keyword evidence="3" id="KW-0675">Receptor</keyword>
<evidence type="ECO:0000313" key="3">
    <source>
        <dbReference type="EMBL" id="SPC14199.1"/>
    </source>
</evidence>
<dbReference type="AlphaFoldDB" id="A0A375G8T9"/>
<dbReference type="CDD" id="cd13578">
    <property type="entry name" value="PBP2_Bug27"/>
    <property type="match status" value="1"/>
</dbReference>
<name>A0A375G8T9_9BURK</name>
<feature type="chain" id="PRO_5016853208" evidence="2">
    <location>
        <begin position="37"/>
        <end position="337"/>
    </location>
</feature>
<dbReference type="SUPFAM" id="SSF53850">
    <property type="entry name" value="Periplasmic binding protein-like II"/>
    <property type="match status" value="1"/>
</dbReference>
<proteinExistence type="inferred from homology"/>
<evidence type="ECO:0000256" key="1">
    <source>
        <dbReference type="ARBA" id="ARBA00006987"/>
    </source>
</evidence>
<comment type="similarity">
    <text evidence="1">Belongs to the UPF0065 (bug) family.</text>
</comment>
<feature type="signal peptide" evidence="2">
    <location>
        <begin position="1"/>
        <end position="36"/>
    </location>
</feature>
<accession>A0A375G8T9</accession>
<dbReference type="GeneID" id="303492976"/>
<dbReference type="PROSITE" id="PS51318">
    <property type="entry name" value="TAT"/>
    <property type="match status" value="1"/>
</dbReference>
<dbReference type="PANTHER" id="PTHR42928">
    <property type="entry name" value="TRICARBOXYLATE-BINDING PROTEIN"/>
    <property type="match status" value="1"/>
</dbReference>
<dbReference type="Proteomes" id="UP000256862">
    <property type="component" value="Chromosome CO2235"/>
</dbReference>
<sequence length="337" mass="34640">MQTNPGGRSPMRRLLLKSMLALPAAGALGLPGASRAAQPYPSRPIRLVVPYAAGGGPDIQTRKLAEVLAQQLGQPVVVENKVGAGGILAAEFVAQQPADGYTLMLGASTHVTQKLLQPGAKFDPSAFTHIIRVGVSPAVLVVGAGSPYRTVADLVAAARRAPGALNYASGGIGSAAHVSGAAFAAAAGIDVVHVPYKGSVEIVPSLLKGDTQFGFPVATTALPQLAAGKVRALAVTSASRAAVLPQVPTLNEALGRKDLDLDAWSGVWAPPSLPAPIVAQLHAAILKALADPGLRRLYTEMGAALAPTPTPEAFSRVVADETARMRRVIDKNRITLE</sequence>
<dbReference type="InterPro" id="IPR005064">
    <property type="entry name" value="BUG"/>
</dbReference>
<dbReference type="RefSeq" id="WP_063240516.1">
    <property type="nucleotide sequence ID" value="NZ_CP069810.1"/>
</dbReference>
<dbReference type="Gene3D" id="3.40.190.150">
    <property type="entry name" value="Bordetella uptake gene, domain 1"/>
    <property type="match status" value="1"/>
</dbReference>
<dbReference type="PIRSF" id="PIRSF017082">
    <property type="entry name" value="YflP"/>
    <property type="match status" value="1"/>
</dbReference>
<dbReference type="Pfam" id="PF03401">
    <property type="entry name" value="TctC"/>
    <property type="match status" value="1"/>
</dbReference>
<protein>
    <submittedName>
        <fullName evidence="3">Extra-cytoplasmic solute receptor</fullName>
    </submittedName>
</protein>
<keyword evidence="2" id="KW-0732">Signal</keyword>
<comment type="caution">
    <text evidence="3">The sequence shown here is derived from an EMBL/GenBank/DDBJ whole genome shotgun (WGS) entry which is preliminary data.</text>
</comment>
<organism evidence="3">
    <name type="scientific">Cupriavidus oxalaticus</name>
    <dbReference type="NCBI Taxonomy" id="96344"/>
    <lineage>
        <taxon>Bacteria</taxon>
        <taxon>Pseudomonadati</taxon>
        <taxon>Pseudomonadota</taxon>
        <taxon>Betaproteobacteria</taxon>
        <taxon>Burkholderiales</taxon>
        <taxon>Burkholderiaceae</taxon>
        <taxon>Cupriavidus</taxon>
    </lineage>
</organism>
<evidence type="ECO:0000256" key="2">
    <source>
        <dbReference type="SAM" id="SignalP"/>
    </source>
</evidence>